<keyword evidence="4 7" id="KW-0812">Transmembrane</keyword>
<dbReference type="RefSeq" id="WP_188817301.1">
    <property type="nucleotide sequence ID" value="NZ_BMOF01000024.1"/>
</dbReference>
<protein>
    <submittedName>
        <fullName evidence="9">Membrane protein</fullName>
    </submittedName>
</protein>
<dbReference type="InterPro" id="IPR000620">
    <property type="entry name" value="EamA_dom"/>
</dbReference>
<evidence type="ECO:0000256" key="1">
    <source>
        <dbReference type="ARBA" id="ARBA00004651"/>
    </source>
</evidence>
<feature type="domain" description="EamA" evidence="8">
    <location>
        <begin position="7"/>
        <end position="137"/>
    </location>
</feature>
<feature type="transmembrane region" description="Helical" evidence="7">
    <location>
        <begin position="34"/>
        <end position="55"/>
    </location>
</feature>
<feature type="transmembrane region" description="Helical" evidence="7">
    <location>
        <begin position="95"/>
        <end position="114"/>
    </location>
</feature>
<evidence type="ECO:0000256" key="6">
    <source>
        <dbReference type="ARBA" id="ARBA00023136"/>
    </source>
</evidence>
<comment type="subcellular location">
    <subcellularLocation>
        <location evidence="1">Cell membrane</location>
        <topology evidence="1">Multi-pass membrane protein</topology>
    </subcellularLocation>
</comment>
<keyword evidence="5 7" id="KW-1133">Transmembrane helix</keyword>
<evidence type="ECO:0000256" key="3">
    <source>
        <dbReference type="ARBA" id="ARBA00022475"/>
    </source>
</evidence>
<comment type="caution">
    <text evidence="9">The sequence shown here is derived from an EMBL/GenBank/DDBJ whole genome shotgun (WGS) entry which is preliminary data.</text>
</comment>
<dbReference type="Pfam" id="PF00892">
    <property type="entry name" value="EamA"/>
    <property type="match status" value="2"/>
</dbReference>
<feature type="transmembrane region" description="Helical" evidence="7">
    <location>
        <begin position="67"/>
        <end position="89"/>
    </location>
</feature>
<evidence type="ECO:0000256" key="2">
    <source>
        <dbReference type="ARBA" id="ARBA00007362"/>
    </source>
</evidence>
<dbReference type="PANTHER" id="PTHR42920:SF5">
    <property type="entry name" value="EAMA DOMAIN-CONTAINING PROTEIN"/>
    <property type="match status" value="1"/>
</dbReference>
<accession>A0A8J3FBB9</accession>
<dbReference type="PANTHER" id="PTHR42920">
    <property type="entry name" value="OS03G0707200 PROTEIN-RELATED"/>
    <property type="match status" value="1"/>
</dbReference>
<keyword evidence="3" id="KW-1003">Cell membrane</keyword>
<evidence type="ECO:0000259" key="8">
    <source>
        <dbReference type="Pfam" id="PF00892"/>
    </source>
</evidence>
<feature type="transmembrane region" description="Helical" evidence="7">
    <location>
        <begin position="169"/>
        <end position="187"/>
    </location>
</feature>
<sequence>MRKWAADAVLLGVAFVWGATFVLVQKAIAKLPPFSFLAVRFALAAVCLWAIGRLLRQRVRLTRRSLAAGAVLGVWLFGGYALQTLGLLWTTPARAGFITGLSVVLVPLFSWLILRHRPSPPAWVGAVLAAAGLYLLSGAGEEAFRSVEEGSEAGLFALVSGGAWNRGDALVLLCALCFALQIVYTGRFAPRHDALALAVVQIATVSLLSFVAALVWEDPARMVSPAVLASRDVGLALVITAVPATALAFWAQTAFQQYTTPAHVALIFATEPLFAALTSYLWIGEVLGPLALVGGALIFAGMVLAEWPTRPRTQQAASAQPPR</sequence>
<keyword evidence="6 7" id="KW-0472">Membrane</keyword>
<reference evidence="9" key="1">
    <citation type="journal article" date="2014" name="Int. J. Syst. Evol. Microbiol.">
        <title>Complete genome sequence of Corynebacterium casei LMG S-19264T (=DSM 44701T), isolated from a smear-ripened cheese.</title>
        <authorList>
            <consortium name="US DOE Joint Genome Institute (JGI-PGF)"/>
            <person name="Walter F."/>
            <person name="Albersmeier A."/>
            <person name="Kalinowski J."/>
            <person name="Ruckert C."/>
        </authorList>
    </citation>
    <scope>NUCLEOTIDE SEQUENCE</scope>
    <source>
        <strain evidence="9">JCM 14719</strain>
    </source>
</reference>
<evidence type="ECO:0000256" key="7">
    <source>
        <dbReference type="SAM" id="Phobius"/>
    </source>
</evidence>
<evidence type="ECO:0000256" key="5">
    <source>
        <dbReference type="ARBA" id="ARBA00022989"/>
    </source>
</evidence>
<name>A0A8J3FBB9_9BACI</name>
<dbReference type="InterPro" id="IPR037185">
    <property type="entry name" value="EmrE-like"/>
</dbReference>
<gene>
    <name evidence="9" type="ORF">GCM10007043_13760</name>
</gene>
<reference evidence="9" key="2">
    <citation type="submission" date="2020-09" db="EMBL/GenBank/DDBJ databases">
        <authorList>
            <person name="Sun Q."/>
            <person name="Ohkuma M."/>
        </authorList>
    </citation>
    <scope>NUCLEOTIDE SEQUENCE</scope>
    <source>
        <strain evidence="9">JCM 14719</strain>
    </source>
</reference>
<feature type="domain" description="EamA" evidence="8">
    <location>
        <begin position="166"/>
        <end position="304"/>
    </location>
</feature>
<evidence type="ECO:0000256" key="4">
    <source>
        <dbReference type="ARBA" id="ARBA00022692"/>
    </source>
</evidence>
<dbReference type="SUPFAM" id="SSF103481">
    <property type="entry name" value="Multidrug resistance efflux transporter EmrE"/>
    <property type="match status" value="2"/>
</dbReference>
<feature type="transmembrane region" description="Helical" evidence="7">
    <location>
        <begin position="194"/>
        <end position="216"/>
    </location>
</feature>
<feature type="transmembrane region" description="Helical" evidence="7">
    <location>
        <begin position="262"/>
        <end position="283"/>
    </location>
</feature>
<dbReference type="EMBL" id="BMOF01000024">
    <property type="protein sequence ID" value="GGK00956.1"/>
    <property type="molecule type" value="Genomic_DNA"/>
</dbReference>
<keyword evidence="10" id="KW-1185">Reference proteome</keyword>
<proteinExistence type="inferred from homology"/>
<dbReference type="AlphaFoldDB" id="A0A8J3FBB9"/>
<dbReference type="InterPro" id="IPR051258">
    <property type="entry name" value="Diverse_Substrate_Transporter"/>
</dbReference>
<evidence type="ECO:0000313" key="10">
    <source>
        <dbReference type="Proteomes" id="UP000637720"/>
    </source>
</evidence>
<comment type="similarity">
    <text evidence="2">Belongs to the EamA transporter family.</text>
</comment>
<dbReference type="Proteomes" id="UP000637720">
    <property type="component" value="Unassembled WGS sequence"/>
</dbReference>
<organism evidence="9 10">
    <name type="scientific">Calditerricola satsumensis</name>
    <dbReference type="NCBI Taxonomy" id="373054"/>
    <lineage>
        <taxon>Bacteria</taxon>
        <taxon>Bacillati</taxon>
        <taxon>Bacillota</taxon>
        <taxon>Bacilli</taxon>
        <taxon>Bacillales</taxon>
        <taxon>Bacillaceae</taxon>
        <taxon>Calditerricola</taxon>
    </lineage>
</organism>
<feature type="transmembrane region" description="Helical" evidence="7">
    <location>
        <begin position="228"/>
        <end position="250"/>
    </location>
</feature>
<dbReference type="GO" id="GO:0005886">
    <property type="term" value="C:plasma membrane"/>
    <property type="evidence" value="ECO:0007669"/>
    <property type="project" value="UniProtKB-SubCell"/>
</dbReference>
<feature type="transmembrane region" description="Helical" evidence="7">
    <location>
        <begin position="121"/>
        <end position="139"/>
    </location>
</feature>
<evidence type="ECO:0000313" key="9">
    <source>
        <dbReference type="EMBL" id="GGK00956.1"/>
    </source>
</evidence>
<feature type="transmembrane region" description="Helical" evidence="7">
    <location>
        <begin position="289"/>
        <end position="307"/>
    </location>
</feature>